<dbReference type="CDD" id="cd16917">
    <property type="entry name" value="HATPase_UhpB-NarQ-NarX-like"/>
    <property type="match status" value="1"/>
</dbReference>
<dbReference type="GO" id="GO:0004673">
    <property type="term" value="F:protein histidine kinase activity"/>
    <property type="evidence" value="ECO:0007669"/>
    <property type="project" value="UniProtKB-EC"/>
</dbReference>
<sequence>MRAVLPVPGHTGRAALVGVGVGLLTLLCGVPYWCEHLTSAAVAVPAAGVFGAAGGLLLGTGDSRQRSGQMLLVGAVFVAFAWTAIWDSGIWPTFAFYSEGIGLTVSGAAVLAYPAGRLVDRADRYWVYAAIGVLIVGELFVELVSLPEWNDLSPDVFWPSLAPNRSLFDAAISTVTGLQVVLAGWYLVLLVRRGRRLSTTERPAAIPVLIGTGIAAAAIASTARTRTFTDLESLLSLYVVQNTISAVLALAVLSGALRERWREVDAPHRVIRMTSSTSSVATVRDALAAALRDPRLRLLFWVPAEHSYVDRRGHLVLHPSATTGRWLTEARMDDRQPLALVELDDALRLRRGMVDAVLRAGSQALLTAQLQAMATTQLEQVLAAQARVEERETAERQRLEKDLRDGAQRQLAALAEQLCGLDALGEPARTVVATCHDEVLGTIEDLEALARGLHPTVLRTDGLGAALDEVAVRLGLAVQLAVYAGRKPPAVEATAYFALCEGLTNVAKYAPEARVRIEVTEADGWLHGVVADDGPGGARVVAGGGLAGIDDRIRALHGRTLVESEAGTGTRLRVSLPCG</sequence>
<dbReference type="Proteomes" id="UP000021053">
    <property type="component" value="Unassembled WGS sequence"/>
</dbReference>
<dbReference type="EMBL" id="JFBT01000001">
    <property type="protein sequence ID" value="EXG79486.1"/>
    <property type="molecule type" value="Genomic_DNA"/>
</dbReference>
<evidence type="ECO:0000256" key="3">
    <source>
        <dbReference type="ARBA" id="ARBA00022679"/>
    </source>
</evidence>
<feature type="transmembrane region" description="Helical" evidence="6">
    <location>
        <begin position="235"/>
        <end position="253"/>
    </location>
</feature>
<evidence type="ECO:0000256" key="1">
    <source>
        <dbReference type="ARBA" id="ARBA00000085"/>
    </source>
</evidence>
<dbReference type="AlphaFoldDB" id="A0A011ABT2"/>
<keyword evidence="5" id="KW-0902">Two-component regulatory system</keyword>
<feature type="transmembrane region" description="Helical" evidence="6">
    <location>
        <begin position="12"/>
        <end position="33"/>
    </location>
</feature>
<evidence type="ECO:0000256" key="4">
    <source>
        <dbReference type="ARBA" id="ARBA00022777"/>
    </source>
</evidence>
<dbReference type="RefSeq" id="WP_157017276.1">
    <property type="nucleotide sequence ID" value="NZ_KK073874.1"/>
</dbReference>
<accession>A0A011ABT2</accession>
<keyword evidence="8" id="KW-1185">Reference proteome</keyword>
<reference evidence="7 8" key="1">
    <citation type="submission" date="2013-07" db="EMBL/GenBank/DDBJ databases">
        <authorList>
            <consortium name="DOE Joint Genome Institute"/>
            <person name="Eisen J."/>
            <person name="Huntemann M."/>
            <person name="Han J."/>
            <person name="Chen A."/>
            <person name="Kyrpides N."/>
            <person name="Mavromatis K."/>
            <person name="Markowitz V."/>
            <person name="Palaniappan K."/>
            <person name="Ivanova N."/>
            <person name="Schaumberg A."/>
            <person name="Pati A."/>
            <person name="Liolios K."/>
            <person name="Nordberg H.P."/>
            <person name="Cantor M.N."/>
            <person name="Hua S.X."/>
            <person name="Woyke T."/>
        </authorList>
    </citation>
    <scope>NUCLEOTIDE SEQUENCE [LARGE SCALE GENOMIC DNA]</scope>
    <source>
        <strain evidence="7 8">DSM 44712</strain>
    </source>
</reference>
<dbReference type="InterPro" id="IPR036890">
    <property type="entry name" value="HATPase_C_sf"/>
</dbReference>
<organism evidence="7 8">
    <name type="scientific">Cryptosporangium arvum DSM 44712</name>
    <dbReference type="NCBI Taxonomy" id="927661"/>
    <lineage>
        <taxon>Bacteria</taxon>
        <taxon>Bacillati</taxon>
        <taxon>Actinomycetota</taxon>
        <taxon>Actinomycetes</taxon>
        <taxon>Cryptosporangiales</taxon>
        <taxon>Cryptosporangiaceae</taxon>
        <taxon>Cryptosporangium</taxon>
    </lineage>
</organism>
<keyword evidence="6" id="KW-0812">Transmembrane</keyword>
<name>A0A011ABT2_9ACTN</name>
<dbReference type="SUPFAM" id="SSF55874">
    <property type="entry name" value="ATPase domain of HSP90 chaperone/DNA topoisomerase II/histidine kinase"/>
    <property type="match status" value="1"/>
</dbReference>
<dbReference type="PANTHER" id="PTHR24421">
    <property type="entry name" value="NITRATE/NITRITE SENSOR PROTEIN NARX-RELATED"/>
    <property type="match status" value="1"/>
</dbReference>
<dbReference type="InterPro" id="IPR050482">
    <property type="entry name" value="Sensor_HK_TwoCompSys"/>
</dbReference>
<dbReference type="GO" id="GO:0000160">
    <property type="term" value="P:phosphorelay signal transduction system"/>
    <property type="evidence" value="ECO:0007669"/>
    <property type="project" value="UniProtKB-KW"/>
</dbReference>
<dbReference type="Gene3D" id="3.30.565.10">
    <property type="entry name" value="Histidine kinase-like ATPase, C-terminal domain"/>
    <property type="match status" value="1"/>
</dbReference>
<evidence type="ECO:0000313" key="8">
    <source>
        <dbReference type="Proteomes" id="UP000021053"/>
    </source>
</evidence>
<dbReference type="PANTHER" id="PTHR24421:SF10">
    <property type="entry name" value="NITRATE_NITRITE SENSOR PROTEIN NARQ"/>
    <property type="match status" value="1"/>
</dbReference>
<dbReference type="EC" id="2.7.13.3" evidence="2"/>
<feature type="transmembrane region" description="Helical" evidence="6">
    <location>
        <begin position="94"/>
        <end position="113"/>
    </location>
</feature>
<feature type="transmembrane region" description="Helical" evidence="6">
    <location>
        <begin position="203"/>
        <end position="223"/>
    </location>
</feature>
<keyword evidence="3" id="KW-0808">Transferase</keyword>
<feature type="transmembrane region" description="Helical" evidence="6">
    <location>
        <begin position="125"/>
        <end position="146"/>
    </location>
</feature>
<feature type="transmembrane region" description="Helical" evidence="6">
    <location>
        <begin position="70"/>
        <end position="88"/>
    </location>
</feature>
<feature type="transmembrane region" description="Helical" evidence="6">
    <location>
        <begin position="39"/>
        <end position="58"/>
    </location>
</feature>
<evidence type="ECO:0000256" key="6">
    <source>
        <dbReference type="SAM" id="Phobius"/>
    </source>
</evidence>
<dbReference type="HOGENOM" id="CLU_021898_2_0_11"/>
<comment type="caution">
    <text evidence="7">The sequence shown here is derived from an EMBL/GenBank/DDBJ whole genome shotgun (WGS) entry which is preliminary data.</text>
</comment>
<evidence type="ECO:0000256" key="2">
    <source>
        <dbReference type="ARBA" id="ARBA00012438"/>
    </source>
</evidence>
<gene>
    <name evidence="7" type="ORF">CryarDRAFT_0527</name>
</gene>
<keyword evidence="4 7" id="KW-0418">Kinase</keyword>
<comment type="catalytic activity">
    <reaction evidence="1">
        <text>ATP + protein L-histidine = ADP + protein N-phospho-L-histidine.</text>
        <dbReference type="EC" id="2.7.13.3"/>
    </reaction>
</comment>
<keyword evidence="6" id="KW-1133">Transmembrane helix</keyword>
<feature type="transmembrane region" description="Helical" evidence="6">
    <location>
        <begin position="166"/>
        <end position="191"/>
    </location>
</feature>
<dbReference type="OrthoDB" id="5241729at2"/>
<proteinExistence type="predicted"/>
<keyword evidence="6" id="KW-0472">Membrane</keyword>
<protein>
    <recommendedName>
        <fullName evidence="2">histidine kinase</fullName>
        <ecNumber evidence="2">2.7.13.3</ecNumber>
    </recommendedName>
</protein>
<evidence type="ECO:0000256" key="5">
    <source>
        <dbReference type="ARBA" id="ARBA00023012"/>
    </source>
</evidence>
<evidence type="ECO:0000313" key="7">
    <source>
        <dbReference type="EMBL" id="EXG79486.1"/>
    </source>
</evidence>